<dbReference type="EMBL" id="JADFTS010000005">
    <property type="protein sequence ID" value="KAF9607220.1"/>
    <property type="molecule type" value="Genomic_DNA"/>
</dbReference>
<feature type="non-terminal residue" evidence="2">
    <location>
        <position position="144"/>
    </location>
</feature>
<protein>
    <submittedName>
        <fullName evidence="2">Uncharacterized protein</fullName>
    </submittedName>
</protein>
<evidence type="ECO:0000256" key="1">
    <source>
        <dbReference type="SAM" id="MobiDB-lite"/>
    </source>
</evidence>
<evidence type="ECO:0000313" key="2">
    <source>
        <dbReference type="EMBL" id="KAF9607220.1"/>
    </source>
</evidence>
<gene>
    <name evidence="2" type="ORF">IFM89_033427</name>
</gene>
<proteinExistence type="predicted"/>
<feature type="region of interest" description="Disordered" evidence="1">
    <location>
        <begin position="1"/>
        <end position="25"/>
    </location>
</feature>
<dbReference type="Proteomes" id="UP000631114">
    <property type="component" value="Unassembled WGS sequence"/>
</dbReference>
<reference evidence="2 3" key="1">
    <citation type="submission" date="2020-10" db="EMBL/GenBank/DDBJ databases">
        <title>The Coptis chinensis genome and diversification of protoberbering-type alkaloids.</title>
        <authorList>
            <person name="Wang B."/>
            <person name="Shu S."/>
            <person name="Song C."/>
            <person name="Liu Y."/>
        </authorList>
    </citation>
    <scope>NUCLEOTIDE SEQUENCE [LARGE SCALE GENOMIC DNA]</scope>
    <source>
        <strain evidence="2">HL-2020</strain>
        <tissue evidence="2">Leaf</tissue>
    </source>
</reference>
<accession>A0A835HUI3</accession>
<sequence length="144" mass="16198">RRKNALTGDRIQHDHGTLQEGPTNVKGLSQLHSQREYIPSNQVWQHSVNVEESSQFQPQEKSIQADTQSSQPSGVTVVGYGVDVNHLLSLLRQHIESEFSRFTGDYLPITLDVDGHTFRELLGQDPKICLNEGNVETMSVSQHH</sequence>
<keyword evidence="3" id="KW-1185">Reference proteome</keyword>
<comment type="caution">
    <text evidence="2">The sequence shown here is derived from an EMBL/GenBank/DDBJ whole genome shotgun (WGS) entry which is preliminary data.</text>
</comment>
<name>A0A835HUI3_9MAGN</name>
<organism evidence="2 3">
    <name type="scientific">Coptis chinensis</name>
    <dbReference type="NCBI Taxonomy" id="261450"/>
    <lineage>
        <taxon>Eukaryota</taxon>
        <taxon>Viridiplantae</taxon>
        <taxon>Streptophyta</taxon>
        <taxon>Embryophyta</taxon>
        <taxon>Tracheophyta</taxon>
        <taxon>Spermatophyta</taxon>
        <taxon>Magnoliopsida</taxon>
        <taxon>Ranunculales</taxon>
        <taxon>Ranunculaceae</taxon>
        <taxon>Coptidoideae</taxon>
        <taxon>Coptis</taxon>
    </lineage>
</organism>
<dbReference type="AlphaFoldDB" id="A0A835HUI3"/>
<evidence type="ECO:0000313" key="3">
    <source>
        <dbReference type="Proteomes" id="UP000631114"/>
    </source>
</evidence>